<accession>A0A0F6TS03</accession>
<feature type="domain" description="CheW-like" evidence="1">
    <location>
        <begin position="37"/>
        <end position="177"/>
    </location>
</feature>
<dbReference type="HOGENOM" id="CLU_048995_6_1_6"/>
<gene>
    <name evidence="2" type="ORF">TQ33_2126</name>
</gene>
<name>A0A0F6TS03_9GAMM</name>
<dbReference type="GO" id="GO:0006935">
    <property type="term" value="P:chemotaxis"/>
    <property type="evidence" value="ECO:0007669"/>
    <property type="project" value="InterPro"/>
</dbReference>
<dbReference type="Gene3D" id="2.40.50.180">
    <property type="entry name" value="CheA-289, Domain 4"/>
    <property type="match status" value="1"/>
</dbReference>
<dbReference type="EMBL" id="CP010975">
    <property type="protein sequence ID" value="AKE53054.1"/>
    <property type="molecule type" value="Genomic_DNA"/>
</dbReference>
<reference evidence="2 3" key="1">
    <citation type="submission" date="2015-02" db="EMBL/GenBank/DDBJ databases">
        <title>Complete genome sequence of Kangiella geojedonensis strain YCS-5T.</title>
        <authorList>
            <person name="Kim K.M."/>
        </authorList>
    </citation>
    <scope>NUCLEOTIDE SEQUENCE [LARGE SCALE GENOMIC DNA]</scope>
    <source>
        <strain evidence="2 3">YCS-5</strain>
    </source>
</reference>
<dbReference type="PANTHER" id="PTHR22617:SF43">
    <property type="entry name" value="PROTEIN PILI"/>
    <property type="match status" value="1"/>
</dbReference>
<organism evidence="2 3">
    <name type="scientific">Kangiella geojedonensis</name>
    <dbReference type="NCBI Taxonomy" id="914150"/>
    <lineage>
        <taxon>Bacteria</taxon>
        <taxon>Pseudomonadati</taxon>
        <taxon>Pseudomonadota</taxon>
        <taxon>Gammaproteobacteria</taxon>
        <taxon>Kangiellales</taxon>
        <taxon>Kangiellaceae</taxon>
        <taxon>Kangiella</taxon>
    </lineage>
</organism>
<dbReference type="KEGG" id="kge:TQ33_2126"/>
<dbReference type="STRING" id="914150.TQ33_2126"/>
<protein>
    <submittedName>
        <fullName evidence="2">CheW protein</fullName>
    </submittedName>
</protein>
<sequence length="182" mass="20386">MPETHMSSVVQLLDDIRQRGQDHKDSLPQRDVRGEAFWSGIGFSLSGVNYIVPIDEIVELIPVPQTTKVPGTKPWHKGVANLRGVLLSLVDLQEYLGRSSSRSILKQRVLVVDQDGSYLGLVVDDIRGLHHFDEDEQVDKGLTADAVLAPYIIGAFERDGELWRIFGIKELFESPEFHQVAV</sequence>
<dbReference type="InterPro" id="IPR002545">
    <property type="entry name" value="CheW-lke_dom"/>
</dbReference>
<dbReference type="PANTHER" id="PTHR22617">
    <property type="entry name" value="CHEMOTAXIS SENSOR HISTIDINE KINASE-RELATED"/>
    <property type="match status" value="1"/>
</dbReference>
<evidence type="ECO:0000259" key="1">
    <source>
        <dbReference type="PROSITE" id="PS50851"/>
    </source>
</evidence>
<dbReference type="GO" id="GO:0007165">
    <property type="term" value="P:signal transduction"/>
    <property type="evidence" value="ECO:0007669"/>
    <property type="project" value="InterPro"/>
</dbReference>
<dbReference type="InterPro" id="IPR039315">
    <property type="entry name" value="CheW"/>
</dbReference>
<dbReference type="SMART" id="SM00260">
    <property type="entry name" value="CheW"/>
    <property type="match status" value="1"/>
</dbReference>
<proteinExistence type="predicted"/>
<dbReference type="RefSeq" id="WP_046562042.1">
    <property type="nucleotide sequence ID" value="NZ_CP010975.1"/>
</dbReference>
<dbReference type="AlphaFoldDB" id="A0A0F6TS03"/>
<dbReference type="Pfam" id="PF01584">
    <property type="entry name" value="CheW"/>
    <property type="match status" value="1"/>
</dbReference>
<dbReference type="Proteomes" id="UP000034071">
    <property type="component" value="Chromosome"/>
</dbReference>
<dbReference type="InterPro" id="IPR036061">
    <property type="entry name" value="CheW-like_dom_sf"/>
</dbReference>
<keyword evidence="3" id="KW-1185">Reference proteome</keyword>
<dbReference type="SUPFAM" id="SSF50341">
    <property type="entry name" value="CheW-like"/>
    <property type="match status" value="1"/>
</dbReference>
<evidence type="ECO:0000313" key="2">
    <source>
        <dbReference type="EMBL" id="AKE53054.1"/>
    </source>
</evidence>
<evidence type="ECO:0000313" key="3">
    <source>
        <dbReference type="Proteomes" id="UP000034071"/>
    </source>
</evidence>
<dbReference type="GO" id="GO:0005829">
    <property type="term" value="C:cytosol"/>
    <property type="evidence" value="ECO:0007669"/>
    <property type="project" value="TreeGrafter"/>
</dbReference>
<dbReference type="Gene3D" id="2.30.30.40">
    <property type="entry name" value="SH3 Domains"/>
    <property type="match status" value="1"/>
</dbReference>
<dbReference type="OrthoDB" id="5298045at2"/>
<dbReference type="PROSITE" id="PS50851">
    <property type="entry name" value="CHEW"/>
    <property type="match status" value="1"/>
</dbReference>